<evidence type="ECO:0000313" key="3">
    <source>
        <dbReference type="Proteomes" id="UP000054217"/>
    </source>
</evidence>
<dbReference type="InParanoid" id="A0A0C3NUY6"/>
<dbReference type="InterPro" id="IPR002575">
    <property type="entry name" value="Aminoglycoside_PTrfase"/>
</dbReference>
<reference evidence="2 3" key="1">
    <citation type="submission" date="2014-04" db="EMBL/GenBank/DDBJ databases">
        <authorList>
            <consortium name="DOE Joint Genome Institute"/>
            <person name="Kuo A."/>
            <person name="Kohler A."/>
            <person name="Costa M.D."/>
            <person name="Nagy L.G."/>
            <person name="Floudas D."/>
            <person name="Copeland A."/>
            <person name="Barry K.W."/>
            <person name="Cichocki N."/>
            <person name="Veneault-Fourrey C."/>
            <person name="LaButti K."/>
            <person name="Lindquist E.A."/>
            <person name="Lipzen A."/>
            <person name="Lundell T."/>
            <person name="Morin E."/>
            <person name="Murat C."/>
            <person name="Sun H."/>
            <person name="Tunlid A."/>
            <person name="Henrissat B."/>
            <person name="Grigoriev I.V."/>
            <person name="Hibbett D.S."/>
            <person name="Martin F."/>
            <person name="Nordberg H.P."/>
            <person name="Cantor M.N."/>
            <person name="Hua S.X."/>
        </authorList>
    </citation>
    <scope>NUCLEOTIDE SEQUENCE [LARGE SCALE GENOMIC DNA]</scope>
    <source>
        <strain evidence="2 3">Marx 270</strain>
    </source>
</reference>
<gene>
    <name evidence="2" type="ORF">M404DRAFT_1004998</name>
</gene>
<dbReference type="Gene3D" id="3.90.1200.10">
    <property type="match status" value="1"/>
</dbReference>
<dbReference type="PANTHER" id="PTHR21310">
    <property type="entry name" value="AMINOGLYCOSIDE PHOSPHOTRANSFERASE-RELATED-RELATED"/>
    <property type="match status" value="1"/>
</dbReference>
<evidence type="ECO:0000259" key="1">
    <source>
        <dbReference type="Pfam" id="PF01636"/>
    </source>
</evidence>
<dbReference type="Pfam" id="PF01636">
    <property type="entry name" value="APH"/>
    <property type="match status" value="1"/>
</dbReference>
<dbReference type="SUPFAM" id="SSF56112">
    <property type="entry name" value="Protein kinase-like (PK-like)"/>
    <property type="match status" value="1"/>
</dbReference>
<organism evidence="2 3">
    <name type="scientific">Pisolithus tinctorius Marx 270</name>
    <dbReference type="NCBI Taxonomy" id="870435"/>
    <lineage>
        <taxon>Eukaryota</taxon>
        <taxon>Fungi</taxon>
        <taxon>Dikarya</taxon>
        <taxon>Basidiomycota</taxon>
        <taxon>Agaricomycotina</taxon>
        <taxon>Agaricomycetes</taxon>
        <taxon>Agaricomycetidae</taxon>
        <taxon>Boletales</taxon>
        <taxon>Sclerodermatineae</taxon>
        <taxon>Pisolithaceae</taxon>
        <taxon>Pisolithus</taxon>
    </lineage>
</organism>
<dbReference type="InterPro" id="IPR051678">
    <property type="entry name" value="AGP_Transferase"/>
</dbReference>
<accession>A0A0C3NUY6</accession>
<dbReference type="PANTHER" id="PTHR21310:SF15">
    <property type="entry name" value="AMINOGLYCOSIDE PHOSPHOTRANSFERASE DOMAIN-CONTAINING PROTEIN"/>
    <property type="match status" value="1"/>
</dbReference>
<dbReference type="STRING" id="870435.A0A0C3NUY6"/>
<dbReference type="InterPro" id="IPR011009">
    <property type="entry name" value="Kinase-like_dom_sf"/>
</dbReference>
<dbReference type="AlphaFoldDB" id="A0A0C3NUY6"/>
<dbReference type="HOGENOM" id="CLU_994395_0_0_1"/>
<proteinExistence type="predicted"/>
<dbReference type="EMBL" id="KN832009">
    <property type="protein sequence ID" value="KIN99028.1"/>
    <property type="molecule type" value="Genomic_DNA"/>
</dbReference>
<dbReference type="OrthoDB" id="2906425at2759"/>
<protein>
    <recommendedName>
        <fullName evidence="1">Aminoglycoside phosphotransferase domain-containing protein</fullName>
    </recommendedName>
</protein>
<reference evidence="3" key="2">
    <citation type="submission" date="2015-01" db="EMBL/GenBank/DDBJ databases">
        <title>Evolutionary Origins and Diversification of the Mycorrhizal Mutualists.</title>
        <authorList>
            <consortium name="DOE Joint Genome Institute"/>
            <consortium name="Mycorrhizal Genomics Consortium"/>
            <person name="Kohler A."/>
            <person name="Kuo A."/>
            <person name="Nagy L.G."/>
            <person name="Floudas D."/>
            <person name="Copeland A."/>
            <person name="Barry K.W."/>
            <person name="Cichocki N."/>
            <person name="Veneault-Fourrey C."/>
            <person name="LaButti K."/>
            <person name="Lindquist E.A."/>
            <person name="Lipzen A."/>
            <person name="Lundell T."/>
            <person name="Morin E."/>
            <person name="Murat C."/>
            <person name="Riley R."/>
            <person name="Ohm R."/>
            <person name="Sun H."/>
            <person name="Tunlid A."/>
            <person name="Henrissat B."/>
            <person name="Grigoriev I.V."/>
            <person name="Hibbett D.S."/>
            <person name="Martin F."/>
        </authorList>
    </citation>
    <scope>NUCLEOTIDE SEQUENCE [LARGE SCALE GENOMIC DNA]</scope>
    <source>
        <strain evidence="3">Marx 270</strain>
    </source>
</reference>
<keyword evidence="3" id="KW-1185">Reference proteome</keyword>
<name>A0A0C3NUY6_PISTI</name>
<evidence type="ECO:0000313" key="2">
    <source>
        <dbReference type="EMBL" id="KIN99028.1"/>
    </source>
</evidence>
<feature type="domain" description="Aminoglycoside phosphotransferase" evidence="1">
    <location>
        <begin position="102"/>
        <end position="183"/>
    </location>
</feature>
<sequence>MEYIDGDTLNDVWLDLPEEEKQNMVNQVVEIMRTMRTKTSFKLIGGISPDGCSCPLVDDRDATSGKGVVDGFGLYDIGPYESVREYLQSVFDRQFHHMDQMLRKGTLSAYEAEYRKEMSECLRNLTLEEAFELIKRKRDDFMAQPYDCKYPFVLRHGDLHGRNVMVSHSSPRRILAILDWDFGGSHALPLADEAFEVSSPDSNENTDVRVKQGDELFNTLLQINKLVGFLPSDDQLTKLVASMKLYVLDCEAKTARGSHVIASVGADPSIDADIPIDTEE</sequence>
<dbReference type="Proteomes" id="UP000054217">
    <property type="component" value="Unassembled WGS sequence"/>
</dbReference>